<dbReference type="GO" id="GO:0009099">
    <property type="term" value="P:L-valine biosynthetic process"/>
    <property type="evidence" value="ECO:0007669"/>
    <property type="project" value="UniProtKB-UniRule"/>
</dbReference>
<evidence type="ECO:0000313" key="6">
    <source>
        <dbReference type="Proteomes" id="UP000190027"/>
    </source>
</evidence>
<dbReference type="GO" id="GO:0003984">
    <property type="term" value="F:acetolactate synthase activity"/>
    <property type="evidence" value="ECO:0007669"/>
    <property type="project" value="UniProtKB-UniRule"/>
</dbReference>
<dbReference type="Proteomes" id="UP000190027">
    <property type="component" value="Unassembled WGS sequence"/>
</dbReference>
<comment type="catalytic activity">
    <reaction evidence="2 3">
        <text>2 pyruvate + H(+) = (2S)-2-acetolactate + CO2</text>
        <dbReference type="Rhea" id="RHEA:25249"/>
        <dbReference type="ChEBI" id="CHEBI:15361"/>
        <dbReference type="ChEBI" id="CHEBI:15378"/>
        <dbReference type="ChEBI" id="CHEBI:16526"/>
        <dbReference type="ChEBI" id="CHEBI:58476"/>
        <dbReference type="EC" id="2.2.1.6"/>
    </reaction>
</comment>
<dbReference type="NCBIfam" id="NF008864">
    <property type="entry name" value="PRK11895.1"/>
    <property type="match status" value="1"/>
</dbReference>
<dbReference type="AlphaFoldDB" id="A0A1T4WLS1"/>
<evidence type="ECO:0000256" key="2">
    <source>
        <dbReference type="ARBA" id="ARBA00048670"/>
    </source>
</evidence>
<comment type="pathway">
    <text evidence="3">Amino-acid biosynthesis; L-valine biosynthesis; L-valine from pyruvate: step 1/4.</text>
</comment>
<dbReference type="STRING" id="1121449.SAMN02745704_01085"/>
<dbReference type="GO" id="GO:1990610">
    <property type="term" value="F:acetolactate synthase regulator activity"/>
    <property type="evidence" value="ECO:0007669"/>
    <property type="project" value="UniProtKB-UniRule"/>
</dbReference>
<comment type="subunit">
    <text evidence="1 3">Dimer of large and small chains.</text>
</comment>
<keyword evidence="3" id="KW-0808">Transferase</keyword>
<dbReference type="EMBL" id="FUYC01000003">
    <property type="protein sequence ID" value="SKA78097.1"/>
    <property type="molecule type" value="Genomic_DNA"/>
</dbReference>
<dbReference type="Gene3D" id="3.30.70.260">
    <property type="match status" value="1"/>
</dbReference>
<dbReference type="OrthoDB" id="9787365at2"/>
<dbReference type="SUPFAM" id="SSF55021">
    <property type="entry name" value="ACT-like"/>
    <property type="match status" value="2"/>
</dbReference>
<dbReference type="PANTHER" id="PTHR30239:SF0">
    <property type="entry name" value="ACETOLACTATE SYNTHASE SMALL SUBUNIT 1, CHLOROPLASTIC"/>
    <property type="match status" value="1"/>
</dbReference>
<dbReference type="GO" id="GO:0009097">
    <property type="term" value="P:isoleucine biosynthetic process"/>
    <property type="evidence" value="ECO:0007669"/>
    <property type="project" value="UniProtKB-UniRule"/>
</dbReference>
<dbReference type="Pfam" id="PF22629">
    <property type="entry name" value="ACT_AHAS_ss"/>
    <property type="match status" value="1"/>
</dbReference>
<sequence>MKHTLSALVRNEPGVLAHMARHFGEAKLNINSIACGETENPDISRMVIRIEANPERISRITERMQALDVVIQVDDLSRKEFVDRELALIKVALTPEDTAQIMQIFEVFRADVVGMGQRSVTVELTGDEARVDGLIKMLKPYGILSMCRTGTIALKRGDE</sequence>
<name>A0A1T4WLS1_9BACT</name>
<dbReference type="UniPathway" id="UPA00049">
    <property type="reaction ID" value="UER00059"/>
</dbReference>
<dbReference type="PANTHER" id="PTHR30239">
    <property type="entry name" value="ACETOLACTATE SYNTHASE SMALL SUBUNIT"/>
    <property type="match status" value="1"/>
</dbReference>
<dbReference type="UniPathway" id="UPA00047">
    <property type="reaction ID" value="UER00055"/>
</dbReference>
<dbReference type="NCBIfam" id="TIGR00119">
    <property type="entry name" value="acolac_sm"/>
    <property type="match status" value="1"/>
</dbReference>
<dbReference type="InterPro" id="IPR045865">
    <property type="entry name" value="ACT-like_dom_sf"/>
</dbReference>
<dbReference type="Gene3D" id="3.30.70.1150">
    <property type="entry name" value="ACT-like. Chain A, domain 2"/>
    <property type="match status" value="1"/>
</dbReference>
<dbReference type="EC" id="2.2.1.6" evidence="3"/>
<gene>
    <name evidence="5" type="ORF">SAMN02745704_01085</name>
</gene>
<comment type="similarity">
    <text evidence="3">Belongs to the acetolactate synthase small subunit family.</text>
</comment>
<accession>A0A1T4WLS1</accession>
<dbReference type="Pfam" id="PF10369">
    <property type="entry name" value="ALS_ss_C"/>
    <property type="match status" value="1"/>
</dbReference>
<comment type="function">
    <text evidence="3">Catalyzes the conversion of 2 pyruvate molecules into acetolactate in the first common step of the biosynthetic pathway of the branched-amino acids such as leucine, isoleucine, and valine.</text>
</comment>
<reference evidence="5 6" key="1">
    <citation type="submission" date="2017-02" db="EMBL/GenBank/DDBJ databases">
        <authorList>
            <person name="Peterson S.W."/>
        </authorList>
    </citation>
    <scope>NUCLEOTIDE SEQUENCE [LARGE SCALE GENOMIC DNA]</scope>
    <source>
        <strain evidence="5 6">DSM 16080</strain>
    </source>
</reference>
<dbReference type="InterPro" id="IPR004789">
    <property type="entry name" value="Acetalactate_synth_ssu"/>
</dbReference>
<keyword evidence="3" id="KW-0028">Amino-acid biosynthesis</keyword>
<dbReference type="InterPro" id="IPR027271">
    <property type="entry name" value="Acetolactate_synth/TF_NikR_C"/>
</dbReference>
<evidence type="ECO:0000259" key="4">
    <source>
        <dbReference type="PROSITE" id="PS51671"/>
    </source>
</evidence>
<dbReference type="InterPro" id="IPR002912">
    <property type="entry name" value="ACT_dom"/>
</dbReference>
<evidence type="ECO:0000256" key="1">
    <source>
        <dbReference type="ARBA" id="ARBA00011744"/>
    </source>
</evidence>
<keyword evidence="6" id="KW-1185">Reference proteome</keyword>
<dbReference type="PROSITE" id="PS51671">
    <property type="entry name" value="ACT"/>
    <property type="match status" value="1"/>
</dbReference>
<evidence type="ECO:0000256" key="3">
    <source>
        <dbReference type="RuleBase" id="RU368092"/>
    </source>
</evidence>
<organism evidence="5 6">
    <name type="scientific">Paucidesulfovibrio gracilis DSM 16080</name>
    <dbReference type="NCBI Taxonomy" id="1121449"/>
    <lineage>
        <taxon>Bacteria</taxon>
        <taxon>Pseudomonadati</taxon>
        <taxon>Thermodesulfobacteriota</taxon>
        <taxon>Desulfovibrionia</taxon>
        <taxon>Desulfovibrionales</taxon>
        <taxon>Desulfovibrionaceae</taxon>
        <taxon>Paucidesulfovibrio</taxon>
    </lineage>
</organism>
<keyword evidence="3" id="KW-0100">Branched-chain amino acid biosynthesis</keyword>
<protein>
    <recommendedName>
        <fullName evidence="3">Acetolactate synthase small subunit</fullName>
        <shortName evidence="3">AHAS</shortName>
        <shortName evidence="3">ALS</shortName>
        <ecNumber evidence="3">2.2.1.6</ecNumber>
    </recommendedName>
    <alternativeName>
        <fullName evidence="3">Acetohydroxy-acid synthase small subunit</fullName>
    </alternativeName>
</protein>
<comment type="pathway">
    <text evidence="3">Amino-acid biosynthesis; L-isoleucine biosynthesis; L-isoleucine from 2-oxobutanoate: step 1/4.</text>
</comment>
<dbReference type="GO" id="GO:0005829">
    <property type="term" value="C:cytosol"/>
    <property type="evidence" value="ECO:0007669"/>
    <property type="project" value="TreeGrafter"/>
</dbReference>
<feature type="domain" description="ACT" evidence="4">
    <location>
        <begin position="4"/>
        <end position="78"/>
    </location>
</feature>
<evidence type="ECO:0000313" key="5">
    <source>
        <dbReference type="EMBL" id="SKA78097.1"/>
    </source>
</evidence>
<dbReference type="RefSeq" id="WP_078716656.1">
    <property type="nucleotide sequence ID" value="NZ_FUYC01000003.1"/>
</dbReference>
<dbReference type="InterPro" id="IPR019455">
    <property type="entry name" value="Acetolactate_synth_ssu_C"/>
</dbReference>
<dbReference type="InterPro" id="IPR054480">
    <property type="entry name" value="AHAS_small-like_ACT"/>
</dbReference>
<proteinExistence type="inferred from homology"/>